<keyword evidence="6" id="KW-1185">Reference proteome</keyword>
<gene>
    <name evidence="5" type="ORF">Fot_00865</name>
</gene>
<comment type="caution">
    <text evidence="5">The sequence shown here is derived from an EMBL/GenBank/DDBJ whole genome shotgun (WGS) entry which is preliminary data.</text>
</comment>
<dbReference type="PANTHER" id="PTHR31234:SF2">
    <property type="entry name" value="OS05G0199100 PROTEIN"/>
    <property type="match status" value="1"/>
</dbReference>
<feature type="compositionally biased region" description="Basic and acidic residues" evidence="3">
    <location>
        <begin position="17"/>
        <end position="30"/>
    </location>
</feature>
<dbReference type="PANTHER" id="PTHR31234">
    <property type="entry name" value="LATE EMBRYOGENESIS ABUNDANT (LEA) HYDROXYPROLINE-RICH GLYCOPROTEIN FAMILY"/>
    <property type="match status" value="1"/>
</dbReference>
<comment type="subcellular location">
    <subcellularLocation>
        <location evidence="1">Membrane</location>
    </subcellularLocation>
</comment>
<accession>A0ABD1X2D6</accession>
<evidence type="ECO:0000256" key="1">
    <source>
        <dbReference type="ARBA" id="ARBA00004370"/>
    </source>
</evidence>
<dbReference type="AlphaFoldDB" id="A0ABD1X2D6"/>
<dbReference type="Proteomes" id="UP001604277">
    <property type="component" value="Unassembled WGS sequence"/>
</dbReference>
<keyword evidence="2 4" id="KW-0472">Membrane</keyword>
<keyword evidence="4" id="KW-0812">Transmembrane</keyword>
<organism evidence="5 6">
    <name type="scientific">Forsythia ovata</name>
    <dbReference type="NCBI Taxonomy" id="205694"/>
    <lineage>
        <taxon>Eukaryota</taxon>
        <taxon>Viridiplantae</taxon>
        <taxon>Streptophyta</taxon>
        <taxon>Embryophyta</taxon>
        <taxon>Tracheophyta</taxon>
        <taxon>Spermatophyta</taxon>
        <taxon>Magnoliopsida</taxon>
        <taxon>eudicotyledons</taxon>
        <taxon>Gunneridae</taxon>
        <taxon>Pentapetalae</taxon>
        <taxon>asterids</taxon>
        <taxon>lamiids</taxon>
        <taxon>Lamiales</taxon>
        <taxon>Oleaceae</taxon>
        <taxon>Forsythieae</taxon>
        <taxon>Forsythia</taxon>
    </lineage>
</organism>
<feature type="region of interest" description="Disordered" evidence="3">
    <location>
        <begin position="1"/>
        <end position="30"/>
    </location>
</feature>
<sequence length="180" mass="20731">MTDKDQQVHSSKLNGQTKHDEETVIRRPSKDARKKKRMKCLLYIVLFAVFQTGIILLFVLTIMKIRTPKFRVRSATFDTFDYSSTMNPSFNMRMNAELGVKNANFGRYKFRDSMIYFSYNDLIVGEAFIPKARAKARSTKKFNVIVNLSSSNFQNHPQLGNDLNSGVSLYMPTCFMAVNK</sequence>
<protein>
    <submittedName>
        <fullName evidence="5">Late embryogenesis abundant (LEA) hydroxyproline-rich glycoprotein family</fullName>
    </submittedName>
</protein>
<proteinExistence type="predicted"/>
<evidence type="ECO:0000313" key="6">
    <source>
        <dbReference type="Proteomes" id="UP001604277"/>
    </source>
</evidence>
<dbReference type="InterPro" id="IPR044839">
    <property type="entry name" value="NDR1-like"/>
</dbReference>
<keyword evidence="4" id="KW-1133">Transmembrane helix</keyword>
<evidence type="ECO:0000313" key="5">
    <source>
        <dbReference type="EMBL" id="KAL2556126.1"/>
    </source>
</evidence>
<name>A0ABD1X2D6_9LAMI</name>
<evidence type="ECO:0000256" key="3">
    <source>
        <dbReference type="SAM" id="MobiDB-lite"/>
    </source>
</evidence>
<dbReference type="EMBL" id="JBFOLJ010000001">
    <property type="protein sequence ID" value="KAL2556126.1"/>
    <property type="molecule type" value="Genomic_DNA"/>
</dbReference>
<evidence type="ECO:0000256" key="4">
    <source>
        <dbReference type="SAM" id="Phobius"/>
    </source>
</evidence>
<reference evidence="6" key="1">
    <citation type="submission" date="2024-07" db="EMBL/GenBank/DDBJ databases">
        <title>Two chromosome-level genome assemblies of Korean endemic species Abeliophyllum distichum and Forsythia ovata (Oleaceae).</title>
        <authorList>
            <person name="Jang H."/>
        </authorList>
    </citation>
    <scope>NUCLEOTIDE SEQUENCE [LARGE SCALE GENOMIC DNA]</scope>
</reference>
<evidence type="ECO:0000256" key="2">
    <source>
        <dbReference type="ARBA" id="ARBA00023136"/>
    </source>
</evidence>
<feature type="transmembrane region" description="Helical" evidence="4">
    <location>
        <begin position="40"/>
        <end position="63"/>
    </location>
</feature>
<dbReference type="GO" id="GO:0016020">
    <property type="term" value="C:membrane"/>
    <property type="evidence" value="ECO:0007669"/>
    <property type="project" value="UniProtKB-SubCell"/>
</dbReference>